<evidence type="ECO:0000313" key="2">
    <source>
        <dbReference type="EMBL" id="KNB20776.1"/>
    </source>
</evidence>
<organism evidence="2 3">
    <name type="scientific">Fusarium oxysporum f. sp. lycopersici (strain 4287 / CBS 123668 / FGSC 9935 / NRRL 34936)</name>
    <name type="common">Fusarium vascular wilt of tomato</name>
    <dbReference type="NCBI Taxonomy" id="426428"/>
    <lineage>
        <taxon>Eukaryota</taxon>
        <taxon>Fungi</taxon>
        <taxon>Dikarya</taxon>
        <taxon>Ascomycota</taxon>
        <taxon>Pezizomycotina</taxon>
        <taxon>Sordariomycetes</taxon>
        <taxon>Hypocreomycetidae</taxon>
        <taxon>Hypocreales</taxon>
        <taxon>Nectriaceae</taxon>
        <taxon>Fusarium</taxon>
        <taxon>Fusarium oxysporum species complex</taxon>
    </lineage>
</organism>
<evidence type="ECO:0000256" key="1">
    <source>
        <dbReference type="SAM" id="SignalP"/>
    </source>
</evidence>
<proteinExistence type="predicted"/>
<feature type="signal peptide" evidence="1">
    <location>
        <begin position="1"/>
        <end position="18"/>
    </location>
</feature>
<dbReference type="EMBL" id="DS231769">
    <property type="protein sequence ID" value="KNB20776.1"/>
    <property type="molecule type" value="Genomic_DNA"/>
</dbReference>
<sequence length="93" mass="9351">MKFTASLFAILAATSVLAHGVSQASEGDLDALTSRATEWGKCNGTSCKVNGKNYGCTKGKCTVQSGGGDGKACSKLGGSICCPGGRMKGKKCP</sequence>
<name>A0A0J9WDG3_FUSO4</name>
<dbReference type="VEuPathDB" id="FungiDB:FOXG_22929"/>
<reference evidence="2" key="1">
    <citation type="submission" date="2007-04" db="EMBL/GenBank/DDBJ databases">
        <authorList>
            <consortium name="The Broad Institute Genome Sequencing Platform"/>
            <person name="Birren B."/>
            <person name="Lander E."/>
            <person name="Galagan J."/>
            <person name="Nusbaum C."/>
            <person name="Devon K."/>
            <person name="Ma L.-J."/>
            <person name="Jaffe D."/>
            <person name="Butler J."/>
            <person name="Alvarez P."/>
            <person name="Gnerre S."/>
            <person name="Grabherr M."/>
            <person name="Kleber M."/>
            <person name="Mauceli E."/>
            <person name="Brockman W."/>
            <person name="MacCallum I.A."/>
            <person name="Young S."/>
            <person name="LaButti K."/>
            <person name="DeCaprio D."/>
            <person name="Crawford M."/>
            <person name="Koehrsen M."/>
            <person name="Engels R."/>
            <person name="Montgomery P."/>
            <person name="Pearson M."/>
            <person name="Howarth C."/>
            <person name="Larson L."/>
            <person name="White J."/>
            <person name="O'Leary S."/>
            <person name="Kodira C."/>
            <person name="Zeng Q."/>
            <person name="Yandava C."/>
            <person name="Alvarado L."/>
            <person name="Kistler C."/>
            <person name="Shim W.-B."/>
            <person name="Kang S."/>
            <person name="Woloshuk C."/>
        </authorList>
    </citation>
    <scope>NUCLEOTIDE SEQUENCE</scope>
    <source>
        <strain evidence="2">4287</strain>
    </source>
</reference>
<dbReference type="RefSeq" id="XP_018258821.1">
    <property type="nucleotide sequence ID" value="XM_018403355.1"/>
</dbReference>
<dbReference type="AlphaFoldDB" id="A0A0J9WDG3"/>
<reference evidence="2" key="2">
    <citation type="journal article" date="2010" name="Nature">
        <title>Comparative genomics reveals mobile pathogenicity chromosomes in Fusarium.</title>
        <authorList>
            <person name="Ma L.J."/>
            <person name="van der Does H.C."/>
            <person name="Borkovich K.A."/>
            <person name="Coleman J.J."/>
            <person name="Daboussi M.J."/>
            <person name="Di Pietro A."/>
            <person name="Dufresne M."/>
            <person name="Freitag M."/>
            <person name="Grabherr M."/>
            <person name="Henrissat B."/>
            <person name="Houterman P.M."/>
            <person name="Kang S."/>
            <person name="Shim W.B."/>
            <person name="Woloshuk C."/>
            <person name="Xie X."/>
            <person name="Xu J.R."/>
            <person name="Antoniw J."/>
            <person name="Baker S.E."/>
            <person name="Bluhm B.H."/>
            <person name="Breakspear A."/>
            <person name="Brown D.W."/>
            <person name="Butchko R.A."/>
            <person name="Chapman S."/>
            <person name="Coulson R."/>
            <person name="Coutinho P.M."/>
            <person name="Danchin E.G."/>
            <person name="Diener A."/>
            <person name="Gale L.R."/>
            <person name="Gardiner D.M."/>
            <person name="Goff S."/>
            <person name="Hammond-Kosack K.E."/>
            <person name="Hilburn K."/>
            <person name="Hua-Van A."/>
            <person name="Jonkers W."/>
            <person name="Kazan K."/>
            <person name="Kodira C.D."/>
            <person name="Koehrsen M."/>
            <person name="Kumar L."/>
            <person name="Lee Y.H."/>
            <person name="Li L."/>
            <person name="Manners J.M."/>
            <person name="Miranda-Saavedra D."/>
            <person name="Mukherjee M."/>
            <person name="Park G."/>
            <person name="Park J."/>
            <person name="Park S.Y."/>
            <person name="Proctor R.H."/>
            <person name="Regev A."/>
            <person name="Ruiz-Roldan M.C."/>
            <person name="Sain D."/>
            <person name="Sakthikumar S."/>
            <person name="Sykes S."/>
            <person name="Schwartz D.C."/>
            <person name="Turgeon B.G."/>
            <person name="Wapinski I."/>
            <person name="Yoder O."/>
            <person name="Young S."/>
            <person name="Zeng Q."/>
            <person name="Zhou S."/>
            <person name="Galagan J."/>
            <person name="Cuomo C.A."/>
            <person name="Kistler H.C."/>
            <person name="Rep M."/>
        </authorList>
    </citation>
    <scope>NUCLEOTIDE SEQUENCE [LARGE SCALE GENOMIC DNA]</scope>
    <source>
        <strain evidence="2">4287</strain>
    </source>
</reference>
<dbReference type="OrthoDB" id="4983586at2759"/>
<dbReference type="GeneID" id="28963635"/>
<gene>
    <name evidence="2" type="ORF">FOXG_22929</name>
</gene>
<dbReference type="Proteomes" id="UP000009097">
    <property type="component" value="Unassembled WGS sequence"/>
</dbReference>
<evidence type="ECO:0000313" key="3">
    <source>
        <dbReference type="Proteomes" id="UP000009097"/>
    </source>
</evidence>
<keyword evidence="1" id="KW-0732">Signal</keyword>
<accession>A0A0J9WDG3</accession>
<protein>
    <submittedName>
        <fullName evidence="2">Uncharacterized protein</fullName>
    </submittedName>
</protein>
<feature type="chain" id="PRO_5005325452" evidence="1">
    <location>
        <begin position="19"/>
        <end position="93"/>
    </location>
</feature>
<dbReference type="KEGG" id="fox:FOXG_22929"/>